<protein>
    <submittedName>
        <fullName evidence="3">Uncharacterized protein</fullName>
    </submittedName>
</protein>
<keyword evidence="2" id="KW-1185">Reference proteome</keyword>
<keyword evidence="1" id="KW-0812">Transmembrane</keyword>
<feature type="transmembrane region" description="Helical" evidence="1">
    <location>
        <begin position="54"/>
        <end position="72"/>
    </location>
</feature>
<proteinExistence type="predicted"/>
<keyword evidence="1" id="KW-1133">Transmembrane helix</keyword>
<keyword evidence="1" id="KW-0472">Membrane</keyword>
<name>A0A915E8Z0_9BILA</name>
<organism evidence="2 3">
    <name type="scientific">Ditylenchus dipsaci</name>
    <dbReference type="NCBI Taxonomy" id="166011"/>
    <lineage>
        <taxon>Eukaryota</taxon>
        <taxon>Metazoa</taxon>
        <taxon>Ecdysozoa</taxon>
        <taxon>Nematoda</taxon>
        <taxon>Chromadorea</taxon>
        <taxon>Rhabditida</taxon>
        <taxon>Tylenchina</taxon>
        <taxon>Tylenchomorpha</taxon>
        <taxon>Sphaerularioidea</taxon>
        <taxon>Anguinidae</taxon>
        <taxon>Anguininae</taxon>
        <taxon>Ditylenchus</taxon>
    </lineage>
</organism>
<evidence type="ECO:0000313" key="3">
    <source>
        <dbReference type="WBParaSite" id="jg3816"/>
    </source>
</evidence>
<dbReference type="AlphaFoldDB" id="A0A915E8Z0"/>
<sequence length="75" mass="8208">METDALDELVLPIYSSNLTFNGSLLAVTINPLILATSAGEEADDVEHGVMKVPLVKVFFLLAYILVFFLVLLEIP</sequence>
<reference evidence="3" key="1">
    <citation type="submission" date="2022-11" db="UniProtKB">
        <authorList>
            <consortium name="WormBaseParasite"/>
        </authorList>
    </citation>
    <scope>IDENTIFICATION</scope>
</reference>
<evidence type="ECO:0000313" key="2">
    <source>
        <dbReference type="Proteomes" id="UP000887574"/>
    </source>
</evidence>
<dbReference type="Proteomes" id="UP000887574">
    <property type="component" value="Unplaced"/>
</dbReference>
<accession>A0A915E8Z0</accession>
<dbReference type="WBParaSite" id="jg3816">
    <property type="protein sequence ID" value="jg3816"/>
    <property type="gene ID" value="jg3816"/>
</dbReference>
<evidence type="ECO:0000256" key="1">
    <source>
        <dbReference type="SAM" id="Phobius"/>
    </source>
</evidence>